<reference evidence="2 3" key="1">
    <citation type="journal article" date="2023" name="Elife">
        <title>Identification of key yeast species and microbe-microbe interactions impacting larval growth of Drosophila in the wild.</title>
        <authorList>
            <person name="Mure A."/>
            <person name="Sugiura Y."/>
            <person name="Maeda R."/>
            <person name="Honda K."/>
            <person name="Sakurai N."/>
            <person name="Takahashi Y."/>
            <person name="Watada M."/>
            <person name="Katoh T."/>
            <person name="Gotoh A."/>
            <person name="Gotoh Y."/>
            <person name="Taniguchi I."/>
            <person name="Nakamura K."/>
            <person name="Hayashi T."/>
            <person name="Katayama T."/>
            <person name="Uemura T."/>
            <person name="Hattori Y."/>
        </authorList>
    </citation>
    <scope>NUCLEOTIDE SEQUENCE [LARGE SCALE GENOMIC DNA]</scope>
    <source>
        <strain evidence="2 3">SC-9</strain>
    </source>
</reference>
<evidence type="ECO:0000256" key="1">
    <source>
        <dbReference type="SAM" id="MobiDB-lite"/>
    </source>
</evidence>
<dbReference type="Proteomes" id="UP001360560">
    <property type="component" value="Unassembled WGS sequence"/>
</dbReference>
<comment type="caution">
    <text evidence="2">The sequence shown here is derived from an EMBL/GenBank/DDBJ whole genome shotgun (WGS) entry which is preliminary data.</text>
</comment>
<feature type="compositionally biased region" description="Polar residues" evidence="1">
    <location>
        <begin position="164"/>
        <end position="173"/>
    </location>
</feature>
<evidence type="ECO:0000313" key="3">
    <source>
        <dbReference type="Proteomes" id="UP001360560"/>
    </source>
</evidence>
<dbReference type="GeneID" id="90076015"/>
<dbReference type="RefSeq" id="XP_064855036.1">
    <property type="nucleotide sequence ID" value="XM_064998964.1"/>
</dbReference>
<protein>
    <submittedName>
        <fullName evidence="2">Uncharacterized protein</fullName>
    </submittedName>
</protein>
<evidence type="ECO:0000313" key="2">
    <source>
        <dbReference type="EMBL" id="GMM38040.1"/>
    </source>
</evidence>
<dbReference type="EMBL" id="BTFZ01000013">
    <property type="protein sequence ID" value="GMM38040.1"/>
    <property type="molecule type" value="Genomic_DNA"/>
</dbReference>
<gene>
    <name evidence="2" type="ORF">DASC09_053650</name>
</gene>
<keyword evidence="3" id="KW-1185">Reference proteome</keyword>
<name>A0AAV5QTW1_9ASCO</name>
<dbReference type="AlphaFoldDB" id="A0AAV5QTW1"/>
<proteinExistence type="predicted"/>
<sequence length="173" mass="19117">MYQSYDSSFQEYCSFCEQRLANGDSIYCSKDCQLKDLYVNTNTASRRASANFVQFGTYYDPLSSNSAIPSPSSSSSSSSTTSPLSSASYHDYSLSAINDANSPTSLRTANNTMSPLSFPSAALQYYNESTLKSSSKENKDHKKRHVTTKPNVGMNGESAAYWKSIQQSRNSFR</sequence>
<accession>A0AAV5QTW1</accession>
<dbReference type="InterPro" id="IPR024368">
    <property type="entry name" value="Ecl1/2/3"/>
</dbReference>
<organism evidence="2 3">
    <name type="scientific">Saccharomycopsis crataegensis</name>
    <dbReference type="NCBI Taxonomy" id="43959"/>
    <lineage>
        <taxon>Eukaryota</taxon>
        <taxon>Fungi</taxon>
        <taxon>Dikarya</taxon>
        <taxon>Ascomycota</taxon>
        <taxon>Saccharomycotina</taxon>
        <taxon>Saccharomycetes</taxon>
        <taxon>Saccharomycopsidaceae</taxon>
        <taxon>Saccharomycopsis</taxon>
    </lineage>
</organism>
<feature type="region of interest" description="Disordered" evidence="1">
    <location>
        <begin position="66"/>
        <end position="87"/>
    </location>
</feature>
<dbReference type="Pfam" id="PF12855">
    <property type="entry name" value="Ecl1"/>
    <property type="match status" value="1"/>
</dbReference>
<feature type="region of interest" description="Disordered" evidence="1">
    <location>
        <begin position="129"/>
        <end position="173"/>
    </location>
</feature>